<evidence type="ECO:0000256" key="1">
    <source>
        <dbReference type="ARBA" id="ARBA00004141"/>
    </source>
</evidence>
<reference evidence="6 7" key="1">
    <citation type="journal article" date="2023" name="Sci. Data">
        <title>Genome assembly of the Korean intertidal mud-creeper Batillaria attramentaria.</title>
        <authorList>
            <person name="Patra A.K."/>
            <person name="Ho P.T."/>
            <person name="Jun S."/>
            <person name="Lee S.J."/>
            <person name="Kim Y."/>
            <person name="Won Y.J."/>
        </authorList>
    </citation>
    <scope>NUCLEOTIDE SEQUENCE [LARGE SCALE GENOMIC DNA]</scope>
    <source>
        <strain evidence="6">Wonlab-2016</strain>
    </source>
</reference>
<sequence length="173" mass="18871">MPLIVRSLSTWLKVALVVLSLGVLLFVIGFATESWMVAGGGYHSSSWNAHGLWKYKACRVHSCGSGKYNTATLPDFHKATQALECIGLIAVFLALLLLLLYCFVDSCRRREALTATIFFIFGAVLCMVIGIIVFATKYEEIGYEIGWSMGVAIAGVICTFIAGVFCVLQLCAR</sequence>
<accession>A0ABD0J6R6</accession>
<dbReference type="InterPro" id="IPR004031">
    <property type="entry name" value="PMP22/EMP/MP20/Claudin"/>
</dbReference>
<dbReference type="Pfam" id="PF00822">
    <property type="entry name" value="PMP22_Claudin"/>
    <property type="match status" value="1"/>
</dbReference>
<evidence type="ECO:0000256" key="4">
    <source>
        <dbReference type="ARBA" id="ARBA00023136"/>
    </source>
</evidence>
<dbReference type="Proteomes" id="UP001519460">
    <property type="component" value="Unassembled WGS sequence"/>
</dbReference>
<keyword evidence="2 5" id="KW-0812">Transmembrane</keyword>
<feature type="transmembrane region" description="Helical" evidence="5">
    <location>
        <begin position="147"/>
        <end position="172"/>
    </location>
</feature>
<evidence type="ECO:0000256" key="2">
    <source>
        <dbReference type="ARBA" id="ARBA00022692"/>
    </source>
</evidence>
<dbReference type="PANTHER" id="PTHR10671">
    <property type="entry name" value="EPITHELIAL MEMBRANE PROTEIN-RELATED"/>
    <property type="match status" value="1"/>
</dbReference>
<keyword evidence="4 5" id="KW-0472">Membrane</keyword>
<feature type="transmembrane region" description="Helical" evidence="5">
    <location>
        <begin position="116"/>
        <end position="135"/>
    </location>
</feature>
<feature type="transmembrane region" description="Helical" evidence="5">
    <location>
        <begin position="12"/>
        <end position="32"/>
    </location>
</feature>
<dbReference type="GO" id="GO:0016020">
    <property type="term" value="C:membrane"/>
    <property type="evidence" value="ECO:0007669"/>
    <property type="project" value="UniProtKB-SubCell"/>
</dbReference>
<dbReference type="Gene3D" id="1.20.140.150">
    <property type="match status" value="1"/>
</dbReference>
<comment type="subcellular location">
    <subcellularLocation>
        <location evidence="1">Membrane</location>
        <topology evidence="1">Multi-pass membrane protein</topology>
    </subcellularLocation>
</comment>
<evidence type="ECO:0000256" key="3">
    <source>
        <dbReference type="ARBA" id="ARBA00022989"/>
    </source>
</evidence>
<dbReference type="InterPro" id="IPR050579">
    <property type="entry name" value="PMP-22/EMP/MP20-like"/>
</dbReference>
<protein>
    <submittedName>
        <fullName evidence="6">Uncharacterized protein</fullName>
    </submittedName>
</protein>
<gene>
    <name evidence="6" type="ORF">BaRGS_00038106</name>
</gene>
<proteinExistence type="predicted"/>
<evidence type="ECO:0000313" key="7">
    <source>
        <dbReference type="Proteomes" id="UP001519460"/>
    </source>
</evidence>
<organism evidence="6 7">
    <name type="scientific">Batillaria attramentaria</name>
    <dbReference type="NCBI Taxonomy" id="370345"/>
    <lineage>
        <taxon>Eukaryota</taxon>
        <taxon>Metazoa</taxon>
        <taxon>Spiralia</taxon>
        <taxon>Lophotrochozoa</taxon>
        <taxon>Mollusca</taxon>
        <taxon>Gastropoda</taxon>
        <taxon>Caenogastropoda</taxon>
        <taxon>Sorbeoconcha</taxon>
        <taxon>Cerithioidea</taxon>
        <taxon>Batillariidae</taxon>
        <taxon>Batillaria</taxon>
    </lineage>
</organism>
<evidence type="ECO:0000313" key="6">
    <source>
        <dbReference type="EMBL" id="KAK7463305.1"/>
    </source>
</evidence>
<dbReference type="EMBL" id="JACVVK020000600">
    <property type="protein sequence ID" value="KAK7463305.1"/>
    <property type="molecule type" value="Genomic_DNA"/>
</dbReference>
<dbReference type="AlphaFoldDB" id="A0ABD0J6R6"/>
<evidence type="ECO:0000256" key="5">
    <source>
        <dbReference type="SAM" id="Phobius"/>
    </source>
</evidence>
<dbReference type="PANTHER" id="PTHR10671:SF108">
    <property type="entry name" value="CLAUDIN FAMILY PROTEIN-RELATED"/>
    <property type="match status" value="1"/>
</dbReference>
<keyword evidence="3 5" id="KW-1133">Transmembrane helix</keyword>
<feature type="transmembrane region" description="Helical" evidence="5">
    <location>
        <begin position="86"/>
        <end position="104"/>
    </location>
</feature>
<keyword evidence="7" id="KW-1185">Reference proteome</keyword>
<comment type="caution">
    <text evidence="6">The sequence shown here is derived from an EMBL/GenBank/DDBJ whole genome shotgun (WGS) entry which is preliminary data.</text>
</comment>
<name>A0ABD0J6R6_9CAEN</name>